<reference evidence="1 2" key="1">
    <citation type="submission" date="2018-03" db="EMBL/GenBank/DDBJ databases">
        <title>Draft genome sequence of Rohu Carp (Labeo rohita).</title>
        <authorList>
            <person name="Das P."/>
            <person name="Kushwaha B."/>
            <person name="Joshi C.G."/>
            <person name="Kumar D."/>
            <person name="Nagpure N.S."/>
            <person name="Sahoo L."/>
            <person name="Das S.P."/>
            <person name="Bit A."/>
            <person name="Patnaik S."/>
            <person name="Meher P.K."/>
            <person name="Jayasankar P."/>
            <person name="Koringa P.G."/>
            <person name="Patel N.V."/>
            <person name="Hinsu A.T."/>
            <person name="Kumar R."/>
            <person name="Pandey M."/>
            <person name="Agarwal S."/>
            <person name="Srivastava S."/>
            <person name="Singh M."/>
            <person name="Iquebal M.A."/>
            <person name="Jaiswal S."/>
            <person name="Angadi U.B."/>
            <person name="Kumar N."/>
            <person name="Raza M."/>
            <person name="Shah T.M."/>
            <person name="Rai A."/>
            <person name="Jena J.K."/>
        </authorList>
    </citation>
    <scope>NUCLEOTIDE SEQUENCE [LARGE SCALE GENOMIC DNA]</scope>
    <source>
        <strain evidence="1">DASCIFA01</strain>
        <tissue evidence="1">Testis</tissue>
    </source>
</reference>
<dbReference type="EMBL" id="QBIY01012939">
    <property type="protein sequence ID" value="RXN13851.1"/>
    <property type="molecule type" value="Genomic_DNA"/>
</dbReference>
<name>A0A498M005_LABRO</name>
<dbReference type="PANTHER" id="PTHR11505">
    <property type="entry name" value="L1 TRANSPOSABLE ELEMENT-RELATED"/>
    <property type="match status" value="1"/>
</dbReference>
<organism evidence="1 2">
    <name type="scientific">Labeo rohita</name>
    <name type="common">Indian major carp</name>
    <name type="synonym">Cyprinus rohita</name>
    <dbReference type="NCBI Taxonomy" id="84645"/>
    <lineage>
        <taxon>Eukaryota</taxon>
        <taxon>Metazoa</taxon>
        <taxon>Chordata</taxon>
        <taxon>Craniata</taxon>
        <taxon>Vertebrata</taxon>
        <taxon>Euteleostomi</taxon>
        <taxon>Actinopterygii</taxon>
        <taxon>Neopterygii</taxon>
        <taxon>Teleostei</taxon>
        <taxon>Ostariophysi</taxon>
        <taxon>Cypriniformes</taxon>
        <taxon>Cyprinidae</taxon>
        <taxon>Labeoninae</taxon>
        <taxon>Labeonini</taxon>
        <taxon>Labeo</taxon>
    </lineage>
</organism>
<accession>A0A498M005</accession>
<evidence type="ECO:0000313" key="1">
    <source>
        <dbReference type="EMBL" id="RXN13851.1"/>
    </source>
</evidence>
<evidence type="ECO:0000313" key="2">
    <source>
        <dbReference type="Proteomes" id="UP000290572"/>
    </source>
</evidence>
<dbReference type="Proteomes" id="UP000290572">
    <property type="component" value="Unassembled WGS sequence"/>
</dbReference>
<proteinExistence type="predicted"/>
<dbReference type="AlphaFoldDB" id="A0A498M005"/>
<dbReference type="InterPro" id="IPR004244">
    <property type="entry name" value="Transposase_22"/>
</dbReference>
<dbReference type="Gene3D" id="3.30.70.1820">
    <property type="entry name" value="L1 transposable element, RRM domain"/>
    <property type="match status" value="1"/>
</dbReference>
<comment type="caution">
    <text evidence="1">The sequence shown here is derived from an EMBL/GenBank/DDBJ whole genome shotgun (WGS) entry which is preliminary data.</text>
</comment>
<protein>
    <submittedName>
        <fullName evidence="1">LINE-1 type transposase domain-containing 1</fullName>
    </submittedName>
</protein>
<sequence>MEGEKHKKGKGKLFGKVEKSDKVAIECLAVEEQGECDGGRGENVKPTAAGMEDSISVIRADIKLMAMSMKSDLNNFRDDLKKELTDISQEIYQKLSEITTDLKATNDRVSEVETRITETEEWSADFREALDQSLQAQEKLQTKLTDLEARSRRNNLRIYGIAEGAENNDIFQFIESFLKDELDLVGITPDLGIQRCHRALGPRPPSEAQPRSVIVYFQEFKVKEMVLRAAWKKREIFHRDRRIYFDHDYPAETLAKRKAYTQIRRILKGKGIRFQTPPPAKLRVFFESGPVTYESADEAAEDLKKRGFQIDHGKTAEAEALEKRDTGFQTIMPNVDMLFNQRQKRNIDPVYIKAAVQGFTNTLLAISINAEGGDATNIPVDVGIVIEGVEVLQDLGDIASACALLMGVIYAMNLSYPQELKTFFEVLQKIFFQLDATRLSTKSCFLLREVITPFDVG</sequence>
<keyword evidence="2" id="KW-1185">Reference proteome</keyword>
<gene>
    <name evidence="1" type="ORF">ROHU_009400</name>
</gene>
<dbReference type="STRING" id="84645.A0A498M005"/>